<dbReference type="EMBL" id="VFPG01000001">
    <property type="protein sequence ID" value="TQM32926.1"/>
    <property type="molecule type" value="Genomic_DNA"/>
</dbReference>
<gene>
    <name evidence="1" type="ORF">FB390_4629</name>
</gene>
<protein>
    <recommendedName>
        <fullName evidence="3">Arsenate reductase</fullName>
    </recommendedName>
</protein>
<reference evidence="1 2" key="1">
    <citation type="submission" date="2019-06" db="EMBL/GenBank/DDBJ databases">
        <title>Sequencing the genomes of 1000 actinobacteria strains.</title>
        <authorList>
            <person name="Klenk H.-P."/>
        </authorList>
    </citation>
    <scope>NUCLEOTIDE SEQUENCE [LARGE SCALE GENOMIC DNA]</scope>
    <source>
        <strain evidence="1 2">DSM 103495</strain>
    </source>
</reference>
<comment type="caution">
    <text evidence="1">The sequence shown here is derived from an EMBL/GenBank/DDBJ whole genome shotgun (WGS) entry which is preliminary data.</text>
</comment>
<accession>A0A543FGP1</accession>
<sequence length="114" mass="12090">MTISSEDEGGVPDACTLPTAEQPMRIAEFDRFFAEFAHTARRTGPARLELLLDPAAEPTARDLAARESSCCSFLTFDFDTTEAGLVMGIGVPGTYVDVLDAFAARADSAIGGAR</sequence>
<dbReference type="Proteomes" id="UP000316331">
    <property type="component" value="Unassembled WGS sequence"/>
</dbReference>
<evidence type="ECO:0000313" key="2">
    <source>
        <dbReference type="Proteomes" id="UP000316331"/>
    </source>
</evidence>
<name>A0A543FGP1_9NOCA</name>
<dbReference type="AlphaFoldDB" id="A0A543FGP1"/>
<evidence type="ECO:0008006" key="3">
    <source>
        <dbReference type="Google" id="ProtNLM"/>
    </source>
</evidence>
<evidence type="ECO:0000313" key="1">
    <source>
        <dbReference type="EMBL" id="TQM32926.1"/>
    </source>
</evidence>
<dbReference type="OrthoDB" id="8421706at2"/>
<organism evidence="1 2">
    <name type="scientific">Nocardia bhagyanarayanae</name>
    <dbReference type="NCBI Taxonomy" id="1215925"/>
    <lineage>
        <taxon>Bacteria</taxon>
        <taxon>Bacillati</taxon>
        <taxon>Actinomycetota</taxon>
        <taxon>Actinomycetes</taxon>
        <taxon>Mycobacteriales</taxon>
        <taxon>Nocardiaceae</taxon>
        <taxon>Nocardia</taxon>
    </lineage>
</organism>
<keyword evidence="2" id="KW-1185">Reference proteome</keyword>
<proteinExistence type="predicted"/>
<dbReference type="RefSeq" id="WP_141810763.1">
    <property type="nucleotide sequence ID" value="NZ_VFPG01000001.1"/>
</dbReference>